<feature type="region of interest" description="Disordered" evidence="9">
    <location>
        <begin position="184"/>
        <end position="206"/>
    </location>
</feature>
<evidence type="ECO:0000256" key="2">
    <source>
        <dbReference type="ARBA" id="ARBA00004286"/>
    </source>
</evidence>
<feature type="compositionally biased region" description="Polar residues" evidence="9">
    <location>
        <begin position="39"/>
        <end position="48"/>
    </location>
</feature>
<protein>
    <submittedName>
        <fullName evidence="13">Sororin</fullName>
    </submittedName>
</protein>
<evidence type="ECO:0000256" key="1">
    <source>
        <dbReference type="ARBA" id="ARBA00004123"/>
    </source>
</evidence>
<accession>A0AA97JWD9</accession>
<dbReference type="GO" id="GO:0007080">
    <property type="term" value="P:mitotic metaphase chromosome alignment"/>
    <property type="evidence" value="ECO:0007669"/>
    <property type="project" value="TreeGrafter"/>
</dbReference>
<evidence type="ECO:0000256" key="7">
    <source>
        <dbReference type="ARBA" id="ARBA00023306"/>
    </source>
</evidence>
<feature type="domain" description="Sororin-like middle region" evidence="10">
    <location>
        <begin position="145"/>
        <end position="263"/>
    </location>
</feature>
<dbReference type="InterPro" id="IPR018605">
    <property type="entry name" value="Sororin"/>
</dbReference>
<evidence type="ECO:0000256" key="6">
    <source>
        <dbReference type="ARBA" id="ARBA00023242"/>
    </source>
</evidence>
<evidence type="ECO:0000256" key="4">
    <source>
        <dbReference type="ARBA" id="ARBA00022618"/>
    </source>
</evidence>
<evidence type="ECO:0000259" key="10">
    <source>
        <dbReference type="Pfam" id="PF09666"/>
    </source>
</evidence>
<dbReference type="RefSeq" id="XP_054844641.1">
    <property type="nucleotide sequence ID" value="XM_054988666.1"/>
</dbReference>
<dbReference type="Proteomes" id="UP001190640">
    <property type="component" value="Chromosome 1"/>
</dbReference>
<name>A0AA97JWD9_EUBMA</name>
<keyword evidence="12" id="KW-1185">Reference proteome</keyword>
<keyword evidence="4" id="KW-0132">Cell division</keyword>
<evidence type="ECO:0000259" key="11">
    <source>
        <dbReference type="Pfam" id="PF25220"/>
    </source>
</evidence>
<comment type="similarity">
    <text evidence="8">Belongs to the sororin family.</text>
</comment>
<evidence type="ECO:0000313" key="13">
    <source>
        <dbReference type="RefSeq" id="XP_054844641.1"/>
    </source>
</evidence>
<dbReference type="GO" id="GO:0051301">
    <property type="term" value="P:cell division"/>
    <property type="evidence" value="ECO:0007669"/>
    <property type="project" value="UniProtKB-KW"/>
</dbReference>
<dbReference type="AlphaFoldDB" id="A0AA97JWD9"/>
<dbReference type="InterPro" id="IPR057337">
    <property type="entry name" value="Sororin_C"/>
</dbReference>
<dbReference type="GO" id="GO:0005694">
    <property type="term" value="C:chromosome"/>
    <property type="evidence" value="ECO:0007669"/>
    <property type="project" value="UniProtKB-SubCell"/>
</dbReference>
<keyword evidence="3" id="KW-0158">Chromosome</keyword>
<keyword evidence="5" id="KW-0498">Mitosis</keyword>
<comment type="subcellular location">
    <subcellularLocation>
        <location evidence="2">Chromosome</location>
    </subcellularLocation>
    <subcellularLocation>
        <location evidence="1">Nucleus</location>
    </subcellularLocation>
</comment>
<organism evidence="12 13">
    <name type="scientific">Eublepharis macularius</name>
    <name type="common">Leopard gecko</name>
    <name type="synonym">Cyrtodactylus macularius</name>
    <dbReference type="NCBI Taxonomy" id="481883"/>
    <lineage>
        <taxon>Eukaryota</taxon>
        <taxon>Metazoa</taxon>
        <taxon>Chordata</taxon>
        <taxon>Craniata</taxon>
        <taxon>Vertebrata</taxon>
        <taxon>Euteleostomi</taxon>
        <taxon>Lepidosauria</taxon>
        <taxon>Squamata</taxon>
        <taxon>Bifurcata</taxon>
        <taxon>Gekkota</taxon>
        <taxon>Eublepharidae</taxon>
        <taxon>Eublepharinae</taxon>
        <taxon>Eublepharis</taxon>
    </lineage>
</organism>
<dbReference type="Pfam" id="PF09666">
    <property type="entry name" value="Sororin_middle"/>
    <property type="match status" value="1"/>
</dbReference>
<proteinExistence type="inferred from homology"/>
<gene>
    <name evidence="13" type="primary">CDCA5</name>
</gene>
<dbReference type="KEGG" id="emc:129335838"/>
<sequence>MAGGGGGGAGRCRLRRARSAGEAGADAVSFPPRRRSERNMTSAVQPLSQGKPRLVAKKMVGSPIPVPFAMRPITLKKIVPRIRQIKESTLTPRRSPRVSFKEDKENVPGGTNRAKSPGGCDTNAKLKPSPPSCPSSSETENLIGGADVLSPISTNAQESPPEDERDVAMAKRVRRSYSRLEASFSHSFLGSRDSPGSGFSDTSTPNCGLDKRQTLFGFEKLLVPEGLDDAPPADTRTSPTLAATLTGSRVFKEPDTDIPGISFMKEKRKKKKAPQFNKMELDEWAAQMNAEFEEAERFDLLVE</sequence>
<feature type="compositionally biased region" description="Gly residues" evidence="9">
    <location>
        <begin position="1"/>
        <end position="10"/>
    </location>
</feature>
<feature type="region of interest" description="Disordered" evidence="9">
    <location>
        <begin position="1"/>
        <end position="55"/>
    </location>
</feature>
<evidence type="ECO:0000313" key="12">
    <source>
        <dbReference type="Proteomes" id="UP001190640"/>
    </source>
</evidence>
<dbReference type="InterPro" id="IPR057261">
    <property type="entry name" value="Sororin-like_M"/>
</dbReference>
<dbReference type="GO" id="GO:0005634">
    <property type="term" value="C:nucleus"/>
    <property type="evidence" value="ECO:0007669"/>
    <property type="project" value="UniProtKB-SubCell"/>
</dbReference>
<dbReference type="PANTHER" id="PTHR31092:SF2">
    <property type="entry name" value="SORORIN"/>
    <property type="match status" value="1"/>
</dbReference>
<feature type="region of interest" description="Disordered" evidence="9">
    <location>
        <begin position="81"/>
        <end position="171"/>
    </location>
</feature>
<keyword evidence="7" id="KW-0131">Cell cycle</keyword>
<dbReference type="CTD" id="113130"/>
<dbReference type="GO" id="GO:0031536">
    <property type="term" value="P:positive regulation of exit from mitosis"/>
    <property type="evidence" value="ECO:0007669"/>
    <property type="project" value="TreeGrafter"/>
</dbReference>
<feature type="compositionally biased region" description="Polar residues" evidence="9">
    <location>
        <begin position="197"/>
        <end position="206"/>
    </location>
</feature>
<dbReference type="GO" id="GO:0007064">
    <property type="term" value="P:mitotic sister chromatid cohesion"/>
    <property type="evidence" value="ECO:0007669"/>
    <property type="project" value="TreeGrafter"/>
</dbReference>
<evidence type="ECO:0000256" key="9">
    <source>
        <dbReference type="SAM" id="MobiDB-lite"/>
    </source>
</evidence>
<dbReference type="Pfam" id="PF25220">
    <property type="entry name" value="Sororin_C"/>
    <property type="match status" value="1"/>
</dbReference>
<evidence type="ECO:0000256" key="5">
    <source>
        <dbReference type="ARBA" id="ARBA00022776"/>
    </source>
</evidence>
<dbReference type="GO" id="GO:0006302">
    <property type="term" value="P:double-strand break repair"/>
    <property type="evidence" value="ECO:0007669"/>
    <property type="project" value="TreeGrafter"/>
</dbReference>
<reference evidence="13" key="1">
    <citation type="submission" date="2025-08" db="UniProtKB">
        <authorList>
            <consortium name="RefSeq"/>
        </authorList>
    </citation>
    <scope>IDENTIFICATION</scope>
    <source>
        <tissue evidence="13">Blood</tissue>
    </source>
</reference>
<evidence type="ECO:0000256" key="3">
    <source>
        <dbReference type="ARBA" id="ARBA00022454"/>
    </source>
</evidence>
<evidence type="ECO:0000256" key="8">
    <source>
        <dbReference type="ARBA" id="ARBA00093465"/>
    </source>
</evidence>
<feature type="domain" description="Sororin C-terminal region" evidence="11">
    <location>
        <begin position="280"/>
        <end position="303"/>
    </location>
</feature>
<dbReference type="GeneID" id="129335838"/>
<keyword evidence="6" id="KW-0539">Nucleus</keyword>
<dbReference type="PANTHER" id="PTHR31092">
    <property type="entry name" value="SORORIN"/>
    <property type="match status" value="1"/>
</dbReference>